<dbReference type="EC" id="3.2.1.55" evidence="3"/>
<gene>
    <name evidence="8" type="ORF">Prevot485_3380</name>
</gene>
<dbReference type="Pfam" id="PF22848">
    <property type="entry name" value="ASD1_dom"/>
    <property type="match status" value="1"/>
</dbReference>
<dbReference type="EMBL" id="MN990733">
    <property type="protein sequence ID" value="QIM10239.1"/>
    <property type="molecule type" value="Genomic_DNA"/>
</dbReference>
<evidence type="ECO:0000256" key="1">
    <source>
        <dbReference type="ARBA" id="ARBA00001462"/>
    </source>
</evidence>
<reference evidence="8" key="1">
    <citation type="journal article" date="2020" name="J. ISSAAS">
        <title>Lactobacilli and other gastrointestinal microbiota of Peromyscus leucopus, reservoir host for agents of Lyme disease and other zoonoses in North America.</title>
        <authorList>
            <person name="Milovic A."/>
            <person name="Bassam K."/>
            <person name="Shao H."/>
            <person name="Chatzistamou I."/>
            <person name="Tufts D.M."/>
            <person name="Diuk-Wasser M."/>
            <person name="Barbour A.G."/>
        </authorList>
    </citation>
    <scope>NUCLEOTIDE SEQUENCE</scope>
    <source>
        <strain evidence="8">LL70</strain>
    </source>
</reference>
<evidence type="ECO:0000256" key="4">
    <source>
        <dbReference type="ARBA" id="ARBA00022729"/>
    </source>
</evidence>
<dbReference type="Pfam" id="PF06964">
    <property type="entry name" value="Alpha-L-AF_C"/>
    <property type="match status" value="1"/>
</dbReference>
<proteinExistence type="inferred from homology"/>
<dbReference type="SUPFAM" id="SSF51445">
    <property type="entry name" value="(Trans)glycosidases"/>
    <property type="match status" value="1"/>
</dbReference>
<dbReference type="PANTHER" id="PTHR31776">
    <property type="entry name" value="ALPHA-L-ARABINOFURANOSIDASE 1"/>
    <property type="match status" value="1"/>
</dbReference>
<dbReference type="InterPro" id="IPR055235">
    <property type="entry name" value="ASD1_cat"/>
</dbReference>
<keyword evidence="5" id="KW-0378">Hydrolase</keyword>
<evidence type="ECO:0000256" key="3">
    <source>
        <dbReference type="ARBA" id="ARBA00012670"/>
    </source>
</evidence>
<dbReference type="SMART" id="SM00813">
    <property type="entry name" value="Alpha-L-AF_C"/>
    <property type="match status" value="1"/>
</dbReference>
<evidence type="ECO:0000313" key="8">
    <source>
        <dbReference type="EMBL" id="QIM10239.1"/>
    </source>
</evidence>
<name>A0A6G8F1U0_9BACT</name>
<dbReference type="InterPro" id="IPR051563">
    <property type="entry name" value="Glycosyl_Hydrolase_51"/>
</dbReference>
<feature type="signal peptide" evidence="6">
    <location>
        <begin position="1"/>
        <end position="20"/>
    </location>
</feature>
<accession>A0A6G8F1U0</accession>
<organism evidence="8">
    <name type="scientific">uncultured Prevotella sp</name>
    <dbReference type="NCBI Taxonomy" id="159272"/>
    <lineage>
        <taxon>Bacteria</taxon>
        <taxon>Pseudomonadati</taxon>
        <taxon>Bacteroidota</taxon>
        <taxon>Bacteroidia</taxon>
        <taxon>Bacteroidales</taxon>
        <taxon>Prevotellaceae</taxon>
        <taxon>Prevotella</taxon>
        <taxon>environmental samples</taxon>
    </lineage>
</organism>
<sequence>MKRLLLMFCASAMFGMAAYANHPDSVYVRPDVKNGTRDFQIAYSQDKKHWTHVYCNLFESDYGPWGSEKKLYYPVLEYDGKTFFATFIPNPKVPQIAKTQSSNFTLWKPQDYPVVPLEEFKEKLTRQQKASAENVIRIPYSALQALFTKKKLADMNAAKDRENYVATASAIARDANNITARITVNGNDRKAISPELMGIFFEDISYAADGGLYAELIQNRDFEYTADDHKGWDAKTAWTLKGEGTVWSIETAEPLHVNNAHYALLKTTKAGARLVNEGWDGIPVQAKAKYLLSLFVKGKGSVRVSIVADGETLASCVVKGTNGWKQQKATLTSSKTADKAKLVIEPLQPGELAVDFVSLFPKDTFKGRANGLRKDLAEVIADLKPRFVRFPGGCASHGQGIDNIYHWQATVGDLWERQPDMNIWHYHQTRGLGFYEYFTFCEDIGAQPLPVLAAGVPCQNSWKGGNGQQGGIPFEKDLNGKPSPYTYNGKPLTMESYLQELLDLIEWANGDAKTSKLAAMRAKAGHPKPFNMKYLGIGNEDLIGDVFMERYLFLLNGVRKAHPEITVVGTVGPFWEGSDYEYGWRAAKDNNIAIVDEHYYNSPGWYFNHRDFYDNYDRNGTKVYLGEWASKGNNVSNALVEAAYLTNVERNADVVVMSSYAPLLAKEGHTNWNPDLIYFNNTEIKPTANYYVQRAFGQNGGDEYVASDITVDYSATGNNKPLIGDIANRIDKSVVVDSKTGDVIVKIVSMLPKEALVTVNLGEELVKHNISGKAQLSLLAAPQQPDRSRAWAVNETSRIDVSKEFNVTLPAYSFAVVRISK</sequence>
<dbReference type="AlphaFoldDB" id="A0A6G8F1U0"/>
<comment type="similarity">
    <text evidence="2">Belongs to the glycosyl hydrolase 51 family.</text>
</comment>
<dbReference type="GO" id="GO:0046556">
    <property type="term" value="F:alpha-L-arabinofuranosidase activity"/>
    <property type="evidence" value="ECO:0007669"/>
    <property type="project" value="UniProtKB-EC"/>
</dbReference>
<evidence type="ECO:0000256" key="6">
    <source>
        <dbReference type="SAM" id="SignalP"/>
    </source>
</evidence>
<protein>
    <recommendedName>
        <fullName evidence="3">non-reducing end alpha-L-arabinofuranosidase</fullName>
        <ecNumber evidence="3">3.2.1.55</ecNumber>
    </recommendedName>
</protein>
<dbReference type="PANTHER" id="PTHR31776:SF26">
    <property type="entry name" value="SECRETED ARABINOSIDASE"/>
    <property type="match status" value="1"/>
</dbReference>
<dbReference type="InterPro" id="IPR010720">
    <property type="entry name" value="Alpha-L-AF_C"/>
</dbReference>
<keyword evidence="4 6" id="KW-0732">Signal</keyword>
<evidence type="ECO:0000256" key="5">
    <source>
        <dbReference type="ARBA" id="ARBA00022801"/>
    </source>
</evidence>
<feature type="chain" id="PRO_5026241924" description="non-reducing end alpha-L-arabinofuranosidase" evidence="6">
    <location>
        <begin position="21"/>
        <end position="821"/>
    </location>
</feature>
<feature type="domain" description="Alpha-L-arabinofuranosidase C-terminal" evidence="7">
    <location>
        <begin position="626"/>
        <end position="813"/>
    </location>
</feature>
<comment type="catalytic activity">
    <reaction evidence="1">
        <text>Hydrolysis of terminal non-reducing alpha-L-arabinofuranoside residues in alpha-L-arabinosides.</text>
        <dbReference type="EC" id="3.2.1.55"/>
    </reaction>
</comment>
<dbReference type="Gene3D" id="2.60.120.260">
    <property type="entry name" value="Galactose-binding domain-like"/>
    <property type="match status" value="1"/>
</dbReference>
<dbReference type="InterPro" id="IPR017853">
    <property type="entry name" value="GH"/>
</dbReference>
<evidence type="ECO:0000256" key="2">
    <source>
        <dbReference type="ARBA" id="ARBA00007186"/>
    </source>
</evidence>
<evidence type="ECO:0000259" key="7">
    <source>
        <dbReference type="SMART" id="SM00813"/>
    </source>
</evidence>
<dbReference type="Gene3D" id="3.20.20.80">
    <property type="entry name" value="Glycosidases"/>
    <property type="match status" value="1"/>
</dbReference>
<dbReference type="GO" id="GO:0046373">
    <property type="term" value="P:L-arabinose metabolic process"/>
    <property type="evidence" value="ECO:0007669"/>
    <property type="project" value="InterPro"/>
</dbReference>